<evidence type="ECO:0000313" key="6">
    <source>
        <dbReference type="EMBL" id="CAF5214002.1"/>
    </source>
</evidence>
<evidence type="ECO:0000313" key="7">
    <source>
        <dbReference type="Proteomes" id="UP000676336"/>
    </source>
</evidence>
<dbReference type="GO" id="GO:0006357">
    <property type="term" value="P:regulation of transcription by RNA polymerase II"/>
    <property type="evidence" value="ECO:0007669"/>
    <property type="project" value="TreeGrafter"/>
</dbReference>
<evidence type="ECO:0000256" key="1">
    <source>
        <dbReference type="ARBA" id="ARBA00004123"/>
    </source>
</evidence>
<dbReference type="InterPro" id="IPR012677">
    <property type="entry name" value="Nucleotide-bd_a/b_plait_sf"/>
</dbReference>
<dbReference type="PANTHER" id="PTHR15683:SF8">
    <property type="entry name" value="SCAFFOLD ATTACHMENT FACTOR B, ISOFORM B"/>
    <property type="match status" value="1"/>
</dbReference>
<dbReference type="GO" id="GO:0043565">
    <property type="term" value="F:sequence-specific DNA binding"/>
    <property type="evidence" value="ECO:0007669"/>
    <property type="project" value="TreeGrafter"/>
</dbReference>
<dbReference type="Pfam" id="PF00076">
    <property type="entry name" value="RRM_1"/>
    <property type="match status" value="1"/>
</dbReference>
<dbReference type="InterPro" id="IPR035979">
    <property type="entry name" value="RBD_domain_sf"/>
</dbReference>
<keyword evidence="3" id="KW-0694">RNA-binding</keyword>
<dbReference type="GO" id="GO:0005634">
    <property type="term" value="C:nucleus"/>
    <property type="evidence" value="ECO:0007669"/>
    <property type="project" value="UniProtKB-SubCell"/>
</dbReference>
<proteinExistence type="predicted"/>
<dbReference type="GO" id="GO:0050684">
    <property type="term" value="P:regulation of mRNA processing"/>
    <property type="evidence" value="ECO:0007669"/>
    <property type="project" value="TreeGrafter"/>
</dbReference>
<name>A0A8S3J9Y4_9BILA</name>
<dbReference type="PROSITE" id="PS50102">
    <property type="entry name" value="RRM"/>
    <property type="match status" value="1"/>
</dbReference>
<dbReference type="EMBL" id="CAJOBJ010355851">
    <property type="protein sequence ID" value="CAF5214002.1"/>
    <property type="molecule type" value="Genomic_DNA"/>
</dbReference>
<reference evidence="5" key="1">
    <citation type="submission" date="2021-02" db="EMBL/GenBank/DDBJ databases">
        <authorList>
            <person name="Nowell W R."/>
        </authorList>
    </citation>
    <scope>NUCLEOTIDE SEQUENCE</scope>
</reference>
<evidence type="ECO:0000259" key="4">
    <source>
        <dbReference type="PROSITE" id="PS50102"/>
    </source>
</evidence>
<dbReference type="AlphaFoldDB" id="A0A8S3J9Y4"/>
<evidence type="ECO:0000256" key="2">
    <source>
        <dbReference type="ARBA" id="ARBA00023242"/>
    </source>
</evidence>
<accession>A0A8S3J9Y4</accession>
<dbReference type="InterPro" id="IPR051738">
    <property type="entry name" value="SAF_Modulators"/>
</dbReference>
<sequence length="97" mass="11039">ETNRQESSDENKKTEKTNKSNKDECFLWVSNIAKETHASDLKALFSKYGKVLTTKVIGSSSSQWFGYIHLATSDDVEKCIQALHQTELHGKKIHVDR</sequence>
<dbReference type="SUPFAM" id="SSF54928">
    <property type="entry name" value="RNA-binding domain, RBD"/>
    <property type="match status" value="1"/>
</dbReference>
<feature type="non-terminal residue" evidence="5">
    <location>
        <position position="1"/>
    </location>
</feature>
<feature type="domain" description="RRM" evidence="4">
    <location>
        <begin position="25"/>
        <end position="97"/>
    </location>
</feature>
<evidence type="ECO:0000256" key="3">
    <source>
        <dbReference type="PROSITE-ProRule" id="PRU00176"/>
    </source>
</evidence>
<feature type="non-terminal residue" evidence="5">
    <location>
        <position position="97"/>
    </location>
</feature>
<dbReference type="EMBL" id="CAJOBI010341468">
    <property type="protein sequence ID" value="CAF5213485.1"/>
    <property type="molecule type" value="Genomic_DNA"/>
</dbReference>
<keyword evidence="2" id="KW-0539">Nucleus</keyword>
<protein>
    <recommendedName>
        <fullName evidence="4">RRM domain-containing protein</fullName>
    </recommendedName>
</protein>
<dbReference type="Proteomes" id="UP000681720">
    <property type="component" value="Unassembled WGS sequence"/>
</dbReference>
<dbReference type="Gene3D" id="3.30.70.330">
    <property type="match status" value="1"/>
</dbReference>
<organism evidence="5 7">
    <name type="scientific">Rotaria magnacalcarata</name>
    <dbReference type="NCBI Taxonomy" id="392030"/>
    <lineage>
        <taxon>Eukaryota</taxon>
        <taxon>Metazoa</taxon>
        <taxon>Spiralia</taxon>
        <taxon>Gnathifera</taxon>
        <taxon>Rotifera</taxon>
        <taxon>Eurotatoria</taxon>
        <taxon>Bdelloidea</taxon>
        <taxon>Philodinida</taxon>
        <taxon>Philodinidae</taxon>
        <taxon>Rotaria</taxon>
    </lineage>
</organism>
<dbReference type="PANTHER" id="PTHR15683">
    <property type="entry name" value="SCAFFOLD ATTACHMENT FACTOR B-RELATED"/>
    <property type="match status" value="1"/>
</dbReference>
<comment type="caution">
    <text evidence="5">The sequence shown here is derived from an EMBL/GenBank/DDBJ whole genome shotgun (WGS) entry which is preliminary data.</text>
</comment>
<dbReference type="SMART" id="SM00360">
    <property type="entry name" value="RRM"/>
    <property type="match status" value="1"/>
</dbReference>
<comment type="subcellular location">
    <subcellularLocation>
        <location evidence="1">Nucleus</location>
    </subcellularLocation>
</comment>
<gene>
    <name evidence="6" type="ORF">GIL414_LOCUS80827</name>
    <name evidence="5" type="ORF">SMN809_LOCUS79046</name>
</gene>
<dbReference type="InterPro" id="IPR000504">
    <property type="entry name" value="RRM_dom"/>
</dbReference>
<dbReference type="Proteomes" id="UP000676336">
    <property type="component" value="Unassembled WGS sequence"/>
</dbReference>
<evidence type="ECO:0000313" key="5">
    <source>
        <dbReference type="EMBL" id="CAF5213485.1"/>
    </source>
</evidence>
<dbReference type="GO" id="GO:0003723">
    <property type="term" value="F:RNA binding"/>
    <property type="evidence" value="ECO:0007669"/>
    <property type="project" value="UniProtKB-UniRule"/>
</dbReference>